<keyword evidence="2" id="KW-1185">Reference proteome</keyword>
<gene>
    <name evidence="1" type="ORF">HNAJ_LOCUS1969</name>
</gene>
<evidence type="ECO:0000313" key="2">
    <source>
        <dbReference type="Proteomes" id="UP000278807"/>
    </source>
</evidence>
<dbReference type="Proteomes" id="UP000278807">
    <property type="component" value="Unassembled WGS sequence"/>
</dbReference>
<dbReference type="OrthoDB" id="6425357at2759"/>
<reference evidence="3" key="1">
    <citation type="submission" date="2017-02" db="UniProtKB">
        <authorList>
            <consortium name="WormBaseParasite"/>
        </authorList>
    </citation>
    <scope>IDENTIFICATION</scope>
</reference>
<reference evidence="1 2" key="2">
    <citation type="submission" date="2018-11" db="EMBL/GenBank/DDBJ databases">
        <authorList>
            <consortium name="Pathogen Informatics"/>
        </authorList>
    </citation>
    <scope>NUCLEOTIDE SEQUENCE [LARGE SCALE GENOMIC DNA]</scope>
</reference>
<dbReference type="AlphaFoldDB" id="A0A0R3T4I3"/>
<dbReference type="WBParaSite" id="HNAJ_0000197001-mRNA-1">
    <property type="protein sequence ID" value="HNAJ_0000197001-mRNA-1"/>
    <property type="gene ID" value="HNAJ_0000197001"/>
</dbReference>
<accession>A0A0R3T4I3</accession>
<protein>
    <submittedName>
        <fullName evidence="3">Reverse transcriptase domain-containing protein</fullName>
    </submittedName>
</protein>
<dbReference type="EMBL" id="UZAE01000868">
    <property type="protein sequence ID" value="VDN97828.1"/>
    <property type="molecule type" value="Genomic_DNA"/>
</dbReference>
<proteinExistence type="predicted"/>
<name>A0A0R3T4I3_RODNA</name>
<evidence type="ECO:0000313" key="1">
    <source>
        <dbReference type="EMBL" id="VDN97828.1"/>
    </source>
</evidence>
<organism evidence="3">
    <name type="scientific">Rodentolepis nana</name>
    <name type="common">Dwarf tapeworm</name>
    <name type="synonym">Hymenolepis nana</name>
    <dbReference type="NCBI Taxonomy" id="102285"/>
    <lineage>
        <taxon>Eukaryota</taxon>
        <taxon>Metazoa</taxon>
        <taxon>Spiralia</taxon>
        <taxon>Lophotrochozoa</taxon>
        <taxon>Platyhelminthes</taxon>
        <taxon>Cestoda</taxon>
        <taxon>Eucestoda</taxon>
        <taxon>Cyclophyllidea</taxon>
        <taxon>Hymenolepididae</taxon>
        <taxon>Rodentolepis</taxon>
    </lineage>
</organism>
<evidence type="ECO:0000313" key="3">
    <source>
        <dbReference type="WBParaSite" id="HNAJ_0000197001-mRNA-1"/>
    </source>
</evidence>
<sequence length="96" mass="10996">MVNKRLTWFLETNSILRSKEGGFGPQRSTNQQVATFSQHFKDAFDARNILLAVFFSLDARNTLTAVFVGFKSAYDLVWKEKLIENAKIGIKHNMLN</sequence>
<dbReference type="STRING" id="102285.A0A0R3T4I3"/>